<accession>A0A0G4EDT7</accession>
<dbReference type="AlphaFoldDB" id="A0A0G4EDT7"/>
<evidence type="ECO:0000313" key="3">
    <source>
        <dbReference type="Proteomes" id="UP000041254"/>
    </source>
</evidence>
<gene>
    <name evidence="2" type="ORF">Vbra_11353</name>
</gene>
<dbReference type="VEuPathDB" id="CryptoDB:Vbra_11353"/>
<sequence>MTSDLWWEDEVETFLTHSSAPLWQEDVKASAGWSWSVAEPLCSRKVAEPLCSRNHTPHGAWLLSEESLSSSCPVDQGEAPAQPEGRSGAQGFTPSYDLLYPCSVCGCGPACGPSTTPQETQDGKESLLFSGRPADWKPARDSSRDEPGLGLPQEDTGWALRAKLAGIDQQLRVLQEQTSFDREERSQMRTLLDSITQQLLSIMPQMLSRLEETSVGQASCPTCPARPSPARTGRERQQRFLDRPSPFPPRRVQVQGRLPVFNAAGLMEEERRLSDIGYVGKARSVATQTGGGDQLSSASGSPRVGSISQVWSATSSSPVTLSPDMATPSFAPPPQTPHKHHNMTFPQRHVYQLSLAMGLQQARAQHRGCPPSAFPPPTPPSTPEFSREVFDFSQPVMQLIGSDKRRYKGKEGVGQIVRRSGGNRLWRGRHRDVDSTRTATPISDDEGQWG</sequence>
<evidence type="ECO:0000313" key="2">
    <source>
        <dbReference type="EMBL" id="CEL93698.1"/>
    </source>
</evidence>
<protein>
    <submittedName>
        <fullName evidence="2">Uncharacterized protein</fullName>
    </submittedName>
</protein>
<dbReference type="Proteomes" id="UP000041254">
    <property type="component" value="Unassembled WGS sequence"/>
</dbReference>
<name>A0A0G4EDT7_VITBC</name>
<evidence type="ECO:0000256" key="1">
    <source>
        <dbReference type="SAM" id="MobiDB-lite"/>
    </source>
</evidence>
<keyword evidence="3" id="KW-1185">Reference proteome</keyword>
<organism evidence="2 3">
    <name type="scientific">Vitrella brassicaformis (strain CCMP3155)</name>
    <dbReference type="NCBI Taxonomy" id="1169540"/>
    <lineage>
        <taxon>Eukaryota</taxon>
        <taxon>Sar</taxon>
        <taxon>Alveolata</taxon>
        <taxon>Colpodellida</taxon>
        <taxon>Vitrellaceae</taxon>
        <taxon>Vitrella</taxon>
    </lineage>
</organism>
<proteinExistence type="predicted"/>
<dbReference type="InParanoid" id="A0A0G4EDT7"/>
<feature type="compositionally biased region" description="Basic and acidic residues" evidence="1">
    <location>
        <begin position="232"/>
        <end position="242"/>
    </location>
</feature>
<feature type="region of interest" description="Disordered" evidence="1">
    <location>
        <begin position="418"/>
        <end position="450"/>
    </location>
</feature>
<reference evidence="2 3" key="1">
    <citation type="submission" date="2014-11" db="EMBL/GenBank/DDBJ databases">
        <authorList>
            <person name="Zhu J."/>
            <person name="Qi W."/>
            <person name="Song R."/>
        </authorList>
    </citation>
    <scope>NUCLEOTIDE SEQUENCE [LARGE SCALE GENOMIC DNA]</scope>
</reference>
<feature type="region of interest" description="Disordered" evidence="1">
    <location>
        <begin position="217"/>
        <end position="251"/>
    </location>
</feature>
<feature type="compositionally biased region" description="Basic and acidic residues" evidence="1">
    <location>
        <begin position="134"/>
        <end position="147"/>
    </location>
</feature>
<dbReference type="EMBL" id="CDMY01000185">
    <property type="protein sequence ID" value="CEL93698.1"/>
    <property type="molecule type" value="Genomic_DNA"/>
</dbReference>
<feature type="region of interest" description="Disordered" evidence="1">
    <location>
        <begin position="113"/>
        <end position="153"/>
    </location>
</feature>